<keyword evidence="10" id="KW-1185">Reference proteome</keyword>
<feature type="transmembrane region" description="Helical" evidence="7">
    <location>
        <begin position="61"/>
        <end position="82"/>
    </location>
</feature>
<evidence type="ECO:0000256" key="3">
    <source>
        <dbReference type="ARBA" id="ARBA00022475"/>
    </source>
</evidence>
<gene>
    <name evidence="9" type="ORF">EC847_103309</name>
</gene>
<feature type="transmembrane region" description="Helical" evidence="7">
    <location>
        <begin position="113"/>
        <end position="135"/>
    </location>
</feature>
<dbReference type="Proteomes" id="UP000295530">
    <property type="component" value="Unassembled WGS sequence"/>
</dbReference>
<name>A0A4R6EM83_SCAGO</name>
<evidence type="ECO:0000256" key="4">
    <source>
        <dbReference type="ARBA" id="ARBA00022692"/>
    </source>
</evidence>
<keyword evidence="6 7" id="KW-0472">Membrane</keyword>
<organism evidence="9 10">
    <name type="scientific">Scandinavium goeteborgense</name>
    <dbReference type="NCBI Taxonomy" id="1851514"/>
    <lineage>
        <taxon>Bacteria</taxon>
        <taxon>Pseudomonadati</taxon>
        <taxon>Pseudomonadota</taxon>
        <taxon>Gammaproteobacteria</taxon>
        <taxon>Enterobacterales</taxon>
        <taxon>Enterobacteriaceae</taxon>
        <taxon>Scandinavium</taxon>
    </lineage>
</organism>
<keyword evidence="4 7" id="KW-0812">Transmembrane</keyword>
<evidence type="ECO:0000256" key="6">
    <source>
        <dbReference type="ARBA" id="ARBA00023136"/>
    </source>
</evidence>
<keyword evidence="5 7" id="KW-1133">Transmembrane helix</keyword>
<dbReference type="OrthoDB" id="9780918at2"/>
<evidence type="ECO:0000256" key="7">
    <source>
        <dbReference type="RuleBase" id="RU367016"/>
    </source>
</evidence>
<dbReference type="PANTHER" id="PTHR30353">
    <property type="entry name" value="INNER MEMBRANE PROTEIN DEDA-RELATED"/>
    <property type="match status" value="1"/>
</dbReference>
<feature type="transmembrane region" description="Helical" evidence="7">
    <location>
        <begin position="147"/>
        <end position="172"/>
    </location>
</feature>
<dbReference type="AlphaFoldDB" id="A0A4R6EM83"/>
<dbReference type="EMBL" id="SNVX01000003">
    <property type="protein sequence ID" value="TDN60125.1"/>
    <property type="molecule type" value="Genomic_DNA"/>
</dbReference>
<comment type="subcellular location">
    <subcellularLocation>
        <location evidence="7">Cell inner membrane</location>
        <topology evidence="7">Multi-pass membrane protein</topology>
    </subcellularLocation>
    <subcellularLocation>
        <location evidence="1">Cell membrane</location>
        <topology evidence="1">Multi-pass membrane protein</topology>
    </subcellularLocation>
</comment>
<protein>
    <submittedName>
        <fullName evidence="9">Membrane protein DedA with SNARE-associated domain</fullName>
    </submittedName>
</protein>
<dbReference type="RefSeq" id="WP_133460772.1">
    <property type="nucleotide sequence ID" value="NZ_SNVX01000003.1"/>
</dbReference>
<evidence type="ECO:0000256" key="5">
    <source>
        <dbReference type="ARBA" id="ARBA00022989"/>
    </source>
</evidence>
<comment type="caution">
    <text evidence="9">The sequence shown here is derived from an EMBL/GenBank/DDBJ whole genome shotgun (WGS) entry which is preliminary data.</text>
</comment>
<evidence type="ECO:0000313" key="9">
    <source>
        <dbReference type="EMBL" id="TDN60125.1"/>
    </source>
</evidence>
<feature type="transmembrane region" description="Helical" evidence="7">
    <location>
        <begin position="20"/>
        <end position="49"/>
    </location>
</feature>
<accession>A0A4R6EM83</accession>
<feature type="domain" description="VTT" evidence="8">
    <location>
        <begin position="41"/>
        <end position="165"/>
    </location>
</feature>
<dbReference type="Pfam" id="PF09335">
    <property type="entry name" value="VTT_dom"/>
    <property type="match status" value="1"/>
</dbReference>
<evidence type="ECO:0000256" key="2">
    <source>
        <dbReference type="ARBA" id="ARBA00010792"/>
    </source>
</evidence>
<dbReference type="PANTHER" id="PTHR30353:SF15">
    <property type="entry name" value="INNER MEMBRANE PROTEIN YABI"/>
    <property type="match status" value="1"/>
</dbReference>
<dbReference type="GO" id="GO:0005886">
    <property type="term" value="C:plasma membrane"/>
    <property type="evidence" value="ECO:0007669"/>
    <property type="project" value="UniProtKB-SubCell"/>
</dbReference>
<evidence type="ECO:0000313" key="10">
    <source>
        <dbReference type="Proteomes" id="UP000295530"/>
    </source>
</evidence>
<reference evidence="9 10" key="1">
    <citation type="submission" date="2019-03" db="EMBL/GenBank/DDBJ databases">
        <title>Genomic analyses of the natural microbiome of Caenorhabditis elegans.</title>
        <authorList>
            <person name="Samuel B."/>
        </authorList>
    </citation>
    <scope>NUCLEOTIDE SEQUENCE [LARGE SCALE GENOMIC DNA]</scope>
    <source>
        <strain evidence="9 10">BIGb0156</strain>
    </source>
</reference>
<keyword evidence="3" id="KW-1003">Cell membrane</keyword>
<comment type="similarity">
    <text evidence="2 7">Belongs to the DedA family.</text>
</comment>
<dbReference type="InterPro" id="IPR032816">
    <property type="entry name" value="VTT_dom"/>
</dbReference>
<sequence length="176" mass="19140">MDFTGLIQSTTDFISAHPQLALGVIFLLAFGESLAFISLLLPATVILLATGALIGESELSFLPVWLAAAIGAVIGDWFSWWIGYHYSHRAVTVWPLSRKPLLVQRGHLFFERWGAWGVFIGRFFGPLRAVVPLVAGICRMPSGKFQLANITSAAVWAFGILAPGALGIPWLAELFS</sequence>
<evidence type="ECO:0000256" key="1">
    <source>
        <dbReference type="ARBA" id="ARBA00004651"/>
    </source>
</evidence>
<keyword evidence="7" id="KW-0997">Cell inner membrane</keyword>
<evidence type="ECO:0000259" key="8">
    <source>
        <dbReference type="Pfam" id="PF09335"/>
    </source>
</evidence>
<proteinExistence type="inferred from homology"/>
<dbReference type="InterPro" id="IPR032818">
    <property type="entry name" value="DedA-like"/>
</dbReference>